<dbReference type="InterPro" id="IPR054765">
    <property type="entry name" value="SLBB_dom"/>
</dbReference>
<keyword evidence="10" id="KW-0626">Porin</keyword>
<evidence type="ECO:0000313" key="20">
    <source>
        <dbReference type="Proteomes" id="UP000823771"/>
    </source>
</evidence>
<dbReference type="Gene3D" id="3.10.560.10">
    <property type="entry name" value="Outer membrane lipoprotein wza domain like"/>
    <property type="match status" value="1"/>
</dbReference>
<dbReference type="AlphaFoldDB" id="A0A9D9IV38"/>
<evidence type="ECO:0000256" key="7">
    <source>
        <dbReference type="ARBA" id="ARBA00022729"/>
    </source>
</evidence>
<dbReference type="InterPro" id="IPR003715">
    <property type="entry name" value="Poly_export_N"/>
</dbReference>
<keyword evidence="9" id="KW-0406">Ion transport</keyword>
<evidence type="ECO:0000256" key="15">
    <source>
        <dbReference type="SAM" id="Phobius"/>
    </source>
</evidence>
<dbReference type="GO" id="GO:0046930">
    <property type="term" value="C:pore complex"/>
    <property type="evidence" value="ECO:0007669"/>
    <property type="project" value="UniProtKB-KW"/>
</dbReference>
<evidence type="ECO:0000256" key="2">
    <source>
        <dbReference type="ARBA" id="ARBA00009450"/>
    </source>
</evidence>
<evidence type="ECO:0000256" key="6">
    <source>
        <dbReference type="ARBA" id="ARBA00022692"/>
    </source>
</evidence>
<keyword evidence="11 15" id="KW-0472">Membrane</keyword>
<evidence type="ECO:0000256" key="8">
    <source>
        <dbReference type="ARBA" id="ARBA00023047"/>
    </source>
</evidence>
<keyword evidence="15" id="KW-1133">Transmembrane helix</keyword>
<evidence type="ECO:0000256" key="9">
    <source>
        <dbReference type="ARBA" id="ARBA00023065"/>
    </source>
</evidence>
<keyword evidence="13" id="KW-0998">Cell outer membrane</keyword>
<accession>A0A9D9IV38</accession>
<evidence type="ECO:0000256" key="11">
    <source>
        <dbReference type="ARBA" id="ARBA00023136"/>
    </source>
</evidence>
<evidence type="ECO:0000313" key="19">
    <source>
        <dbReference type="EMBL" id="MBO8478569.1"/>
    </source>
</evidence>
<evidence type="ECO:0000256" key="14">
    <source>
        <dbReference type="ARBA" id="ARBA00023288"/>
    </source>
</evidence>
<evidence type="ECO:0000256" key="13">
    <source>
        <dbReference type="ARBA" id="ARBA00023237"/>
    </source>
</evidence>
<evidence type="ECO:0000256" key="4">
    <source>
        <dbReference type="ARBA" id="ARBA00022452"/>
    </source>
</evidence>
<feature type="domain" description="Polysaccharide export protein N-terminal" evidence="17">
    <location>
        <begin position="44"/>
        <end position="144"/>
    </location>
</feature>
<dbReference type="GO" id="GO:0015159">
    <property type="term" value="F:polysaccharide transmembrane transporter activity"/>
    <property type="evidence" value="ECO:0007669"/>
    <property type="project" value="InterPro"/>
</dbReference>
<keyword evidence="14" id="KW-0449">Lipoprotein</keyword>
<dbReference type="Pfam" id="PF02563">
    <property type="entry name" value="Poly_export"/>
    <property type="match status" value="1"/>
</dbReference>
<comment type="similarity">
    <text evidence="2">Belongs to the BexD/CtrA/VexA family.</text>
</comment>
<dbReference type="EMBL" id="JADILZ010000060">
    <property type="protein sequence ID" value="MBO8478569.1"/>
    <property type="molecule type" value="Genomic_DNA"/>
</dbReference>
<feature type="transmembrane region" description="Helical" evidence="15">
    <location>
        <begin position="241"/>
        <end position="262"/>
    </location>
</feature>
<evidence type="ECO:0000256" key="5">
    <source>
        <dbReference type="ARBA" id="ARBA00022597"/>
    </source>
</evidence>
<dbReference type="Proteomes" id="UP000823771">
    <property type="component" value="Unassembled WGS sequence"/>
</dbReference>
<keyword evidence="12" id="KW-0564">Palmitate</keyword>
<dbReference type="Pfam" id="PF22461">
    <property type="entry name" value="SLBB_2"/>
    <property type="match status" value="1"/>
</dbReference>
<evidence type="ECO:0000256" key="12">
    <source>
        <dbReference type="ARBA" id="ARBA00023139"/>
    </source>
</evidence>
<keyword evidence="5" id="KW-0762">Sugar transport</keyword>
<evidence type="ECO:0000256" key="10">
    <source>
        <dbReference type="ARBA" id="ARBA00023114"/>
    </source>
</evidence>
<feature type="signal peptide" evidence="16">
    <location>
        <begin position="1"/>
        <end position="23"/>
    </location>
</feature>
<feature type="chain" id="PRO_5039347838" evidence="16">
    <location>
        <begin position="24"/>
        <end position="266"/>
    </location>
</feature>
<evidence type="ECO:0000256" key="3">
    <source>
        <dbReference type="ARBA" id="ARBA00022448"/>
    </source>
</evidence>
<evidence type="ECO:0000256" key="1">
    <source>
        <dbReference type="ARBA" id="ARBA00004571"/>
    </source>
</evidence>
<dbReference type="GO" id="GO:0009279">
    <property type="term" value="C:cell outer membrane"/>
    <property type="evidence" value="ECO:0007669"/>
    <property type="project" value="UniProtKB-SubCell"/>
</dbReference>
<keyword evidence="3" id="KW-0813">Transport</keyword>
<gene>
    <name evidence="19" type="ORF">IAB80_06755</name>
</gene>
<reference evidence="19" key="2">
    <citation type="journal article" date="2021" name="PeerJ">
        <title>Extensive microbial diversity within the chicken gut microbiome revealed by metagenomics and culture.</title>
        <authorList>
            <person name="Gilroy R."/>
            <person name="Ravi A."/>
            <person name="Getino M."/>
            <person name="Pursley I."/>
            <person name="Horton D.L."/>
            <person name="Alikhan N.F."/>
            <person name="Baker D."/>
            <person name="Gharbi K."/>
            <person name="Hall N."/>
            <person name="Watson M."/>
            <person name="Adriaenssens E.M."/>
            <person name="Foster-Nyarko E."/>
            <person name="Jarju S."/>
            <person name="Secka A."/>
            <person name="Antonio M."/>
            <person name="Oren A."/>
            <person name="Chaudhuri R.R."/>
            <person name="La Ragione R."/>
            <person name="Hildebrand F."/>
            <person name="Pallen M.J."/>
        </authorList>
    </citation>
    <scope>NUCLEOTIDE SEQUENCE</scope>
    <source>
        <strain evidence="19">2478</strain>
    </source>
</reference>
<evidence type="ECO:0000256" key="16">
    <source>
        <dbReference type="SAM" id="SignalP"/>
    </source>
</evidence>
<feature type="domain" description="SLBB" evidence="18">
    <location>
        <begin position="150"/>
        <end position="228"/>
    </location>
</feature>
<keyword evidence="7 16" id="KW-0732">Signal</keyword>
<keyword evidence="4" id="KW-1134">Transmembrane beta strand</keyword>
<protein>
    <submittedName>
        <fullName evidence="19">Polysaccharide biosynthesis/export family protein</fullName>
    </submittedName>
</protein>
<dbReference type="PANTHER" id="PTHR33619:SF3">
    <property type="entry name" value="POLYSACCHARIDE EXPORT PROTEIN GFCE-RELATED"/>
    <property type="match status" value="1"/>
</dbReference>
<comment type="subcellular location">
    <subcellularLocation>
        <location evidence="1">Cell outer membrane</location>
        <topology evidence="1">Multi-pass membrane protein</topology>
    </subcellularLocation>
</comment>
<reference evidence="19" key="1">
    <citation type="submission" date="2020-10" db="EMBL/GenBank/DDBJ databases">
        <authorList>
            <person name="Gilroy R."/>
        </authorList>
    </citation>
    <scope>NUCLEOTIDE SEQUENCE</scope>
    <source>
        <strain evidence="19">2478</strain>
    </source>
</reference>
<dbReference type="InterPro" id="IPR049712">
    <property type="entry name" value="Poly_export"/>
</dbReference>
<name>A0A9D9IV38_9BACT</name>
<organism evidence="19 20">
    <name type="scientific">Candidatus Cryptobacteroides excrementipullorum</name>
    <dbReference type="NCBI Taxonomy" id="2840761"/>
    <lineage>
        <taxon>Bacteria</taxon>
        <taxon>Pseudomonadati</taxon>
        <taxon>Bacteroidota</taxon>
        <taxon>Bacteroidia</taxon>
        <taxon>Bacteroidales</taxon>
        <taxon>Candidatus Cryptobacteroides</taxon>
    </lineage>
</organism>
<dbReference type="GO" id="GO:0015288">
    <property type="term" value="F:porin activity"/>
    <property type="evidence" value="ECO:0007669"/>
    <property type="project" value="UniProtKB-KW"/>
</dbReference>
<sequence>MRNQLAFLLLCVTLLLASCSATKNFVYLQDMEPGQKYPVDFKHEAVIMRDDRLRITVSNKNPELAIPFNIHDGTFRVGADGNISTYADMTSREEGYRVDVDGNIDFPILGTLHVEGLTVTQAISLIEDKIEEGNYMRDPLVSIEFINFRYTVMGAVGHEGTFNVDGDRITLFEALAQAGGVSAKARVDKIAVIREVGDDREMYIADLRTKDVFDSPCYYLQQNDIVYVEPKYLKKDAEDRGWQIGTTVLSVITAICSILWAINSFN</sequence>
<dbReference type="GO" id="GO:0006811">
    <property type="term" value="P:monoatomic ion transport"/>
    <property type="evidence" value="ECO:0007669"/>
    <property type="project" value="UniProtKB-KW"/>
</dbReference>
<dbReference type="PROSITE" id="PS51257">
    <property type="entry name" value="PROKAR_LIPOPROTEIN"/>
    <property type="match status" value="1"/>
</dbReference>
<evidence type="ECO:0000259" key="18">
    <source>
        <dbReference type="Pfam" id="PF22461"/>
    </source>
</evidence>
<dbReference type="PANTHER" id="PTHR33619">
    <property type="entry name" value="POLYSACCHARIDE EXPORT PROTEIN GFCE-RELATED"/>
    <property type="match status" value="1"/>
</dbReference>
<evidence type="ECO:0000259" key="17">
    <source>
        <dbReference type="Pfam" id="PF02563"/>
    </source>
</evidence>
<proteinExistence type="inferred from homology"/>
<keyword evidence="8" id="KW-0625">Polysaccharide transport</keyword>
<comment type="caution">
    <text evidence="19">The sequence shown here is derived from an EMBL/GenBank/DDBJ whole genome shotgun (WGS) entry which is preliminary data.</text>
</comment>
<keyword evidence="6 15" id="KW-0812">Transmembrane</keyword>